<proteinExistence type="predicted"/>
<keyword evidence="3 5" id="KW-0378">Hydrolase</keyword>
<accession>A0A7R8CXQ8</accession>
<evidence type="ECO:0000313" key="5">
    <source>
        <dbReference type="EMBL" id="CAF2964476.1"/>
    </source>
</evidence>
<keyword evidence="6" id="KW-1185">Reference proteome</keyword>
<keyword evidence="1" id="KW-0645">Protease</keyword>
<protein>
    <submittedName>
        <fullName evidence="5">USP9_24</fullName>
        <ecNumber evidence="5">3.4.19.12</ecNumber>
    </submittedName>
</protein>
<dbReference type="EC" id="3.4.19.12" evidence="5"/>
<organism evidence="5 6">
    <name type="scientific">Lepeophtheirus salmonis</name>
    <name type="common">Salmon louse</name>
    <name type="synonym">Caligus salmonis</name>
    <dbReference type="NCBI Taxonomy" id="72036"/>
    <lineage>
        <taxon>Eukaryota</taxon>
        <taxon>Metazoa</taxon>
        <taxon>Ecdysozoa</taxon>
        <taxon>Arthropoda</taxon>
        <taxon>Crustacea</taxon>
        <taxon>Multicrustacea</taxon>
        <taxon>Hexanauplia</taxon>
        <taxon>Copepoda</taxon>
        <taxon>Siphonostomatoida</taxon>
        <taxon>Caligidae</taxon>
        <taxon>Lepeophtheirus</taxon>
    </lineage>
</organism>
<feature type="domain" description="UBP34/UBP24/USP9X/USP9Y-like ARM repeat region" evidence="4">
    <location>
        <begin position="322"/>
        <end position="575"/>
    </location>
</feature>
<name>A0A7R8CXQ8_LEPSM</name>
<evidence type="ECO:0000256" key="2">
    <source>
        <dbReference type="ARBA" id="ARBA00022786"/>
    </source>
</evidence>
<dbReference type="EMBL" id="HG994585">
    <property type="protein sequence ID" value="CAF2964476.1"/>
    <property type="molecule type" value="Genomic_DNA"/>
</dbReference>
<keyword evidence="2" id="KW-0833">Ubl conjugation pathway</keyword>
<gene>
    <name evidence="5" type="ORF">LSAA_11936</name>
</gene>
<dbReference type="OrthoDB" id="289038at2759"/>
<evidence type="ECO:0000256" key="3">
    <source>
        <dbReference type="ARBA" id="ARBA00022801"/>
    </source>
</evidence>
<dbReference type="Proteomes" id="UP000675881">
    <property type="component" value="Chromosome 6"/>
</dbReference>
<reference evidence="5" key="1">
    <citation type="submission" date="2021-02" db="EMBL/GenBank/DDBJ databases">
        <authorList>
            <person name="Bekaert M."/>
        </authorList>
    </citation>
    <scope>NUCLEOTIDE SEQUENCE</scope>
    <source>
        <strain evidence="5">IoA-00</strain>
    </source>
</reference>
<dbReference type="Pfam" id="PF25010">
    <property type="entry name" value="ARM_UBP24_USP9X-Y"/>
    <property type="match status" value="1"/>
</dbReference>
<evidence type="ECO:0000313" key="6">
    <source>
        <dbReference type="Proteomes" id="UP000675881"/>
    </source>
</evidence>
<dbReference type="GO" id="GO:0004843">
    <property type="term" value="F:cysteine-type deubiquitinase activity"/>
    <property type="evidence" value="ECO:0007669"/>
    <property type="project" value="UniProtKB-EC"/>
</dbReference>
<sequence>MAKGRCYLLLNKNGNQKQASQLLDSRTRTLHPSFHSTTEGANFFSSTMKPSQDSKGSTYPIERLHNLEKFINKPDSLIPKQLDLESPDCLRFYELALPKSFFKLMNLEIDSSGDDATNIEKNPLDQEEEETFASNDVLSLLLDPHCIFHTTNAKKQPQSRSIFTNDGFRSNGILLDFIEGFGSLGGFDVLYDRLYHPAKSGICLINAIIKPFGLCAEFLSQDILQRYFLPLLQQIPTYLESLCEEEMQEEMDDNYILSIIQALKSLSKATLNLLEDKEINRRLEMFRLQVHLRTLVMSSPKKDTKELLQIIGFISNGRISPQKVQNLLEMEDKSNFHQDNYIDDIWSAQFGQHESIIHLLLIQIVVNLSDTQIDYLFDKFKYSILEMKDDLRVQSLLELMGKIVEVDTEDVMRMKVLSLYWNLCHHEDISLANMSQIITAHVKILDGSSNLEARKNHWLQVCIEEFSSKRRRRGFIPSLRLIREICSYYPEPSNIVVQSSEPIPVDVAQGYNITDEFQGCHMILTNVVHSLIYLSQYNVDQGDLSCYNIEVREHLEFIGFILKHGSLWLLEAPAKGFGNL</sequence>
<dbReference type="InterPro" id="IPR056850">
    <property type="entry name" value="ARM_UBP34_24_USP9X_Y"/>
</dbReference>
<dbReference type="GO" id="GO:0006508">
    <property type="term" value="P:proteolysis"/>
    <property type="evidence" value="ECO:0007669"/>
    <property type="project" value="UniProtKB-KW"/>
</dbReference>
<evidence type="ECO:0000256" key="1">
    <source>
        <dbReference type="ARBA" id="ARBA00022670"/>
    </source>
</evidence>
<evidence type="ECO:0000259" key="4">
    <source>
        <dbReference type="Pfam" id="PF25010"/>
    </source>
</evidence>
<dbReference type="AlphaFoldDB" id="A0A7R8CXQ8"/>